<dbReference type="Proteomes" id="UP000253509">
    <property type="component" value="Unassembled WGS sequence"/>
</dbReference>
<keyword evidence="9" id="KW-1185">Reference proteome</keyword>
<evidence type="ECO:0000256" key="2">
    <source>
        <dbReference type="ARBA" id="ARBA00011344"/>
    </source>
</evidence>
<comment type="caution">
    <text evidence="8">The sequence shown here is derived from an EMBL/GenBank/DDBJ whole genome shotgun (WGS) entry which is preliminary data.</text>
</comment>
<dbReference type="NCBIfam" id="TIGR02937">
    <property type="entry name" value="sigma70-ECF"/>
    <property type="match status" value="1"/>
</dbReference>
<evidence type="ECO:0000256" key="5">
    <source>
        <dbReference type="ARBA" id="ARBA00023163"/>
    </source>
</evidence>
<dbReference type="SUPFAM" id="SSF54427">
    <property type="entry name" value="NTF2-like"/>
    <property type="match status" value="1"/>
</dbReference>
<dbReference type="PANTHER" id="PTHR30173:SF43">
    <property type="entry name" value="ECF RNA POLYMERASE SIGMA FACTOR SIGI-RELATED"/>
    <property type="match status" value="1"/>
</dbReference>
<dbReference type="InterPro" id="IPR014284">
    <property type="entry name" value="RNA_pol_sigma-70_dom"/>
</dbReference>
<dbReference type="Gene3D" id="1.10.10.10">
    <property type="entry name" value="Winged helix-like DNA-binding domain superfamily/Winged helix DNA-binding domain"/>
    <property type="match status" value="1"/>
</dbReference>
<evidence type="ECO:0000256" key="3">
    <source>
        <dbReference type="ARBA" id="ARBA00023015"/>
    </source>
</evidence>
<dbReference type="Pfam" id="PF04542">
    <property type="entry name" value="Sigma70_r2"/>
    <property type="match status" value="1"/>
</dbReference>
<evidence type="ECO:0000313" key="9">
    <source>
        <dbReference type="Proteomes" id="UP000253509"/>
    </source>
</evidence>
<organism evidence="8 9">
    <name type="scientific">Brevibacterium celere</name>
    <dbReference type="NCBI Taxonomy" id="225845"/>
    <lineage>
        <taxon>Bacteria</taxon>
        <taxon>Bacillati</taxon>
        <taxon>Actinomycetota</taxon>
        <taxon>Actinomycetes</taxon>
        <taxon>Micrococcales</taxon>
        <taxon>Brevibacteriaceae</taxon>
        <taxon>Brevibacterium</taxon>
    </lineage>
</organism>
<dbReference type="InterPro" id="IPR052704">
    <property type="entry name" value="ECF_Sigma-70_Domain"/>
</dbReference>
<dbReference type="InterPro" id="IPR013249">
    <property type="entry name" value="RNA_pol_sigma70_r4_t2"/>
</dbReference>
<sequence>MELSERFETQRSRLYAIAVRLLGGSADAEDAVQETWLRLTRSEVSTIENLDAWLTTVVSRVCLDLLRSPRRTREHSWHVESWTDEPVDPAPDPVDAVIESDRISVALLMVVETLSPAERIAFVLHDVFGQSFDTVADVVDRSPEAARQLASRARRRLRQNGESAGRDRRRGMSLVYAWRHAVETGDLRTLLEMLDENAVLRADYGERIQVVAGASDIAAQAVQMSRLAAQSIPVLVDGMPGLAAVHRSRVVSVMAFVITGGTIASLEVLADPARLPSLPWFEGMSS</sequence>
<comment type="similarity">
    <text evidence="1">Belongs to the sigma-70 factor family. ECF subfamily.</text>
</comment>
<reference evidence="8 9" key="1">
    <citation type="submission" date="2018-06" db="EMBL/GenBank/DDBJ databases">
        <title>Freshwater and sediment microbial communities from various areas in North America, analyzing microbe dynamics in response to fracking.</title>
        <authorList>
            <person name="Lamendella R."/>
        </authorList>
    </citation>
    <scope>NUCLEOTIDE SEQUENCE [LARGE SCALE GENOMIC DNA]</scope>
    <source>
        <strain evidence="8 9">3b_TX</strain>
    </source>
</reference>
<evidence type="ECO:0000256" key="4">
    <source>
        <dbReference type="ARBA" id="ARBA00023082"/>
    </source>
</evidence>
<dbReference type="PANTHER" id="PTHR30173">
    <property type="entry name" value="SIGMA 19 FACTOR"/>
    <property type="match status" value="1"/>
</dbReference>
<feature type="domain" description="RNA polymerase sigma factor 70 region 4 type 2" evidence="7">
    <location>
        <begin position="106"/>
        <end position="157"/>
    </location>
</feature>
<keyword evidence="4" id="KW-0731">Sigma factor</keyword>
<dbReference type="SUPFAM" id="SSF88659">
    <property type="entry name" value="Sigma3 and sigma4 domains of RNA polymerase sigma factors"/>
    <property type="match status" value="1"/>
</dbReference>
<gene>
    <name evidence="8" type="ORF">DFO65_102313</name>
</gene>
<dbReference type="Pfam" id="PF08281">
    <property type="entry name" value="Sigma70_r4_2"/>
    <property type="match status" value="1"/>
</dbReference>
<name>A0A366IQ87_9MICO</name>
<dbReference type="EMBL" id="QNSB01000002">
    <property type="protein sequence ID" value="RBP73783.1"/>
    <property type="molecule type" value="Genomic_DNA"/>
</dbReference>
<dbReference type="RefSeq" id="WP_113903149.1">
    <property type="nucleotide sequence ID" value="NZ_QNSB01000002.1"/>
</dbReference>
<dbReference type="SUPFAM" id="SSF88946">
    <property type="entry name" value="Sigma2 domain of RNA polymerase sigma factors"/>
    <property type="match status" value="1"/>
</dbReference>
<dbReference type="GO" id="GO:0003677">
    <property type="term" value="F:DNA binding"/>
    <property type="evidence" value="ECO:0007669"/>
    <property type="project" value="InterPro"/>
</dbReference>
<protein>
    <submittedName>
        <fullName evidence="8">RNA polymerase sigma-70 factor (ECF subfamily)</fullName>
    </submittedName>
</protein>
<accession>A0A366IQ87</accession>
<keyword evidence="3" id="KW-0805">Transcription regulation</keyword>
<dbReference type="GO" id="GO:0016987">
    <property type="term" value="F:sigma factor activity"/>
    <property type="evidence" value="ECO:0007669"/>
    <property type="project" value="UniProtKB-KW"/>
</dbReference>
<evidence type="ECO:0000259" key="7">
    <source>
        <dbReference type="Pfam" id="PF08281"/>
    </source>
</evidence>
<dbReference type="InterPro" id="IPR036388">
    <property type="entry name" value="WH-like_DNA-bd_sf"/>
</dbReference>
<evidence type="ECO:0000259" key="6">
    <source>
        <dbReference type="Pfam" id="PF04542"/>
    </source>
</evidence>
<evidence type="ECO:0000256" key="1">
    <source>
        <dbReference type="ARBA" id="ARBA00010641"/>
    </source>
</evidence>
<dbReference type="GO" id="GO:0006352">
    <property type="term" value="P:DNA-templated transcription initiation"/>
    <property type="evidence" value="ECO:0007669"/>
    <property type="project" value="InterPro"/>
</dbReference>
<proteinExistence type="inferred from homology"/>
<dbReference type="AlphaFoldDB" id="A0A366IQ87"/>
<dbReference type="InterPro" id="IPR007627">
    <property type="entry name" value="RNA_pol_sigma70_r2"/>
</dbReference>
<evidence type="ECO:0000313" key="8">
    <source>
        <dbReference type="EMBL" id="RBP73783.1"/>
    </source>
</evidence>
<dbReference type="InterPro" id="IPR032710">
    <property type="entry name" value="NTF2-like_dom_sf"/>
</dbReference>
<dbReference type="InterPro" id="IPR013324">
    <property type="entry name" value="RNA_pol_sigma_r3/r4-like"/>
</dbReference>
<feature type="domain" description="RNA polymerase sigma-70 region 2" evidence="6">
    <location>
        <begin position="9"/>
        <end position="71"/>
    </location>
</feature>
<comment type="subunit">
    <text evidence="2">Interacts transiently with the RNA polymerase catalytic core formed by RpoA, RpoB, RpoC and RpoZ (2 alpha, 1 beta, 1 beta' and 1 omega subunit) to form the RNA polymerase holoenzyme that can initiate transcription.</text>
</comment>
<dbReference type="InterPro" id="IPR013325">
    <property type="entry name" value="RNA_pol_sigma_r2"/>
</dbReference>
<keyword evidence="5" id="KW-0804">Transcription</keyword>
<dbReference type="Gene3D" id="1.10.1740.10">
    <property type="match status" value="1"/>
</dbReference>